<protein>
    <recommendedName>
        <fullName evidence="3">Nuclear transport factor 2 family protein</fullName>
    </recommendedName>
</protein>
<comment type="caution">
    <text evidence="1">The sequence shown here is derived from an EMBL/GenBank/DDBJ whole genome shotgun (WGS) entry which is preliminary data.</text>
</comment>
<keyword evidence="2" id="KW-1185">Reference proteome</keyword>
<gene>
    <name evidence="1" type="ORF">FL583_20810</name>
</gene>
<proteinExistence type="predicted"/>
<sequence>MDVLPRAGVAPAGRREALLAPVTTEPELSHLLTNWAALDADGQRNYGRDRPLESTVRVQGGLALVEGCLDSRGSGVADTATGAPVTRGVARNAVRATLLRGPDGTWRISAITYPATPTC</sequence>
<reference evidence="1 2" key="1">
    <citation type="submission" date="2019-07" db="EMBL/GenBank/DDBJ databases">
        <title>Cryptosporangium phraense sp. nov., isolated from plant litter.</title>
        <authorList>
            <person name="Suriyachadkun C."/>
        </authorList>
    </citation>
    <scope>NUCLEOTIDE SEQUENCE [LARGE SCALE GENOMIC DNA]</scope>
    <source>
        <strain evidence="1 2">A-T 5661</strain>
    </source>
</reference>
<dbReference type="OrthoDB" id="3534693at2"/>
<dbReference type="InParanoid" id="A0A545APM5"/>
<organism evidence="1 2">
    <name type="scientific">Cryptosporangium phraense</name>
    <dbReference type="NCBI Taxonomy" id="2593070"/>
    <lineage>
        <taxon>Bacteria</taxon>
        <taxon>Bacillati</taxon>
        <taxon>Actinomycetota</taxon>
        <taxon>Actinomycetes</taxon>
        <taxon>Cryptosporangiales</taxon>
        <taxon>Cryptosporangiaceae</taxon>
        <taxon>Cryptosporangium</taxon>
    </lineage>
</organism>
<dbReference type="AlphaFoldDB" id="A0A545APM5"/>
<evidence type="ECO:0000313" key="1">
    <source>
        <dbReference type="EMBL" id="TQS43279.1"/>
    </source>
</evidence>
<evidence type="ECO:0000313" key="2">
    <source>
        <dbReference type="Proteomes" id="UP000317982"/>
    </source>
</evidence>
<dbReference type="EMBL" id="VIRS01000014">
    <property type="protein sequence ID" value="TQS43279.1"/>
    <property type="molecule type" value="Genomic_DNA"/>
</dbReference>
<dbReference type="RefSeq" id="WP_142706364.1">
    <property type="nucleotide sequence ID" value="NZ_VIRS01000014.1"/>
</dbReference>
<accession>A0A545APM5</accession>
<dbReference type="Proteomes" id="UP000317982">
    <property type="component" value="Unassembled WGS sequence"/>
</dbReference>
<evidence type="ECO:0008006" key="3">
    <source>
        <dbReference type="Google" id="ProtNLM"/>
    </source>
</evidence>
<name>A0A545APM5_9ACTN</name>